<evidence type="ECO:0000313" key="3">
    <source>
        <dbReference type="EMBL" id="RAJ92235.1"/>
    </source>
</evidence>
<evidence type="ECO:0000256" key="2">
    <source>
        <dbReference type="SAM" id="Phobius"/>
    </source>
</evidence>
<dbReference type="EMBL" id="QLMC01000008">
    <property type="protein sequence ID" value="RAJ92235.1"/>
    <property type="molecule type" value="Genomic_DNA"/>
</dbReference>
<keyword evidence="2" id="KW-1133">Transmembrane helix</keyword>
<feature type="transmembrane region" description="Helical" evidence="2">
    <location>
        <begin position="6"/>
        <end position="35"/>
    </location>
</feature>
<feature type="region of interest" description="Disordered" evidence="1">
    <location>
        <begin position="45"/>
        <end position="79"/>
    </location>
</feature>
<keyword evidence="4" id="KW-1185">Reference proteome</keyword>
<protein>
    <submittedName>
        <fullName evidence="3">Uncharacterized protein</fullName>
    </submittedName>
</protein>
<organism evidence="3 4">
    <name type="scientific">Larkinella arboricola</name>
    <dbReference type="NCBI Taxonomy" id="643671"/>
    <lineage>
        <taxon>Bacteria</taxon>
        <taxon>Pseudomonadati</taxon>
        <taxon>Bacteroidota</taxon>
        <taxon>Cytophagia</taxon>
        <taxon>Cytophagales</taxon>
        <taxon>Spirosomataceae</taxon>
        <taxon>Larkinella</taxon>
    </lineage>
</organism>
<feature type="compositionally biased region" description="Polar residues" evidence="1">
    <location>
        <begin position="68"/>
        <end position="79"/>
    </location>
</feature>
<proteinExistence type="predicted"/>
<name>A0A327WLT2_LARAB</name>
<dbReference type="Proteomes" id="UP000248790">
    <property type="component" value="Unassembled WGS sequence"/>
</dbReference>
<accession>A0A327WLT2</accession>
<dbReference type="AlphaFoldDB" id="A0A327WLT2"/>
<evidence type="ECO:0000313" key="4">
    <source>
        <dbReference type="Proteomes" id="UP000248790"/>
    </source>
</evidence>
<keyword evidence="2" id="KW-0472">Membrane</keyword>
<reference evidence="3 4" key="1">
    <citation type="submission" date="2018-06" db="EMBL/GenBank/DDBJ databases">
        <title>Genomic Encyclopedia of Archaeal and Bacterial Type Strains, Phase II (KMG-II): from individual species to whole genera.</title>
        <authorList>
            <person name="Goeker M."/>
        </authorList>
    </citation>
    <scope>NUCLEOTIDE SEQUENCE [LARGE SCALE GENOMIC DNA]</scope>
    <source>
        <strain evidence="3 4">DSM 21851</strain>
    </source>
</reference>
<sequence>MIILQFVYLASLCLAGALLLPGLICLVILATALYFSFHFINSESNDNRQKEQSRTIPGTKYRNGITGGNTQRSTDQGRH</sequence>
<comment type="caution">
    <text evidence="3">The sequence shown here is derived from an EMBL/GenBank/DDBJ whole genome shotgun (WGS) entry which is preliminary data.</text>
</comment>
<keyword evidence="2" id="KW-0812">Transmembrane</keyword>
<evidence type="ECO:0000256" key="1">
    <source>
        <dbReference type="SAM" id="MobiDB-lite"/>
    </source>
</evidence>
<gene>
    <name evidence="3" type="ORF">LX87_05203</name>
</gene>